<comment type="caution">
    <text evidence="2">The sequence shown here is derived from an EMBL/GenBank/DDBJ whole genome shotgun (WGS) entry which is preliminary data.</text>
</comment>
<dbReference type="EMBL" id="BTGU01003187">
    <property type="protein sequence ID" value="GMN28136.1"/>
    <property type="molecule type" value="Genomic_DNA"/>
</dbReference>
<name>A0AA87Z3U2_FICCA</name>
<dbReference type="EMBL" id="BTGU01003188">
    <property type="protein sequence ID" value="GMN28157.1"/>
    <property type="molecule type" value="Genomic_DNA"/>
</dbReference>
<evidence type="ECO:0000313" key="3">
    <source>
        <dbReference type="EMBL" id="GMN33211.1"/>
    </source>
</evidence>
<proteinExistence type="predicted"/>
<protein>
    <submittedName>
        <fullName evidence="2">Uncharacterized protein</fullName>
    </submittedName>
</protein>
<keyword evidence="5" id="KW-1185">Reference proteome</keyword>
<gene>
    <name evidence="1" type="ORF">TIFTF001_044200</name>
    <name evidence="2" type="ORF">TIFTF001_044204</name>
    <name evidence="3" type="ORF">TIFTF001_044768</name>
    <name evidence="4" type="ORF">TIFTF001_044771</name>
</gene>
<dbReference type="Proteomes" id="UP001187192">
    <property type="component" value="Unassembled WGS sequence"/>
</dbReference>
<dbReference type="EMBL" id="BTGU01003504">
    <property type="protein sequence ID" value="GMN33225.1"/>
    <property type="molecule type" value="Genomic_DNA"/>
</dbReference>
<evidence type="ECO:0000313" key="4">
    <source>
        <dbReference type="EMBL" id="GMN33225.1"/>
    </source>
</evidence>
<dbReference type="AlphaFoldDB" id="A0AA87Z3U2"/>
<accession>A0AA87Z3U2</accession>
<dbReference type="EMBL" id="BTGU01003503">
    <property type="protein sequence ID" value="GMN33211.1"/>
    <property type="molecule type" value="Genomic_DNA"/>
</dbReference>
<evidence type="ECO:0000313" key="2">
    <source>
        <dbReference type="EMBL" id="GMN28157.1"/>
    </source>
</evidence>
<evidence type="ECO:0000313" key="1">
    <source>
        <dbReference type="EMBL" id="GMN28136.1"/>
    </source>
</evidence>
<evidence type="ECO:0000313" key="5">
    <source>
        <dbReference type="Proteomes" id="UP001187192"/>
    </source>
</evidence>
<organism evidence="2 5">
    <name type="scientific">Ficus carica</name>
    <name type="common">Common fig</name>
    <dbReference type="NCBI Taxonomy" id="3494"/>
    <lineage>
        <taxon>Eukaryota</taxon>
        <taxon>Viridiplantae</taxon>
        <taxon>Streptophyta</taxon>
        <taxon>Embryophyta</taxon>
        <taxon>Tracheophyta</taxon>
        <taxon>Spermatophyta</taxon>
        <taxon>Magnoliopsida</taxon>
        <taxon>eudicotyledons</taxon>
        <taxon>Gunneridae</taxon>
        <taxon>Pentapetalae</taxon>
        <taxon>rosids</taxon>
        <taxon>fabids</taxon>
        <taxon>Rosales</taxon>
        <taxon>Moraceae</taxon>
        <taxon>Ficeae</taxon>
        <taxon>Ficus</taxon>
    </lineage>
</organism>
<sequence length="167" mass="18056">MIRLKAVAIRLVACKREAPRSKGDTSVVSAKGTPILKSVITLMNKQRSKVLARKNCPYLNGRDNPLFIGVPYGFGYSGDPDGLYSEWSRRVDMFRAYGHRTSIRQLPRAPPTAKAGAKTGTRTCTVTYSGCQVSDDAGGGCGVLCHGTVVSRYMTTWQGQYGAESTG</sequence>
<reference evidence="2" key="1">
    <citation type="submission" date="2023-07" db="EMBL/GenBank/DDBJ databases">
        <title>draft genome sequence of fig (Ficus carica).</title>
        <authorList>
            <person name="Takahashi T."/>
            <person name="Nishimura K."/>
        </authorList>
    </citation>
    <scope>NUCLEOTIDE SEQUENCE</scope>
</reference>